<sequence>MVAVNDSGESSSKAEDEMEKNQTLQKDKNDCLMVSDTFHKVTNSSTSILLERGALAAGNPSLEPVLEMECQYSDTFELEHVQLPSKKLDPEAPYKLSSGRSTAFLQRI</sequence>
<dbReference type="EMBL" id="JAAWWB010000032">
    <property type="protein sequence ID" value="KAG6743996.1"/>
    <property type="molecule type" value="Genomic_DNA"/>
</dbReference>
<evidence type="ECO:0000256" key="1">
    <source>
        <dbReference type="SAM" id="MobiDB-lite"/>
    </source>
</evidence>
<reference evidence="2" key="1">
    <citation type="journal article" date="2020" name="bioRxiv">
        <title>Hybrid origin of Populus tomentosa Carr. identified through genome sequencing and phylogenomic analysis.</title>
        <authorList>
            <person name="An X."/>
            <person name="Gao K."/>
            <person name="Chen Z."/>
            <person name="Li J."/>
            <person name="Yang X."/>
            <person name="Yang X."/>
            <person name="Zhou J."/>
            <person name="Guo T."/>
            <person name="Zhao T."/>
            <person name="Huang S."/>
            <person name="Miao D."/>
            <person name="Khan W.U."/>
            <person name="Rao P."/>
            <person name="Ye M."/>
            <person name="Lei B."/>
            <person name="Liao W."/>
            <person name="Wang J."/>
            <person name="Ji L."/>
            <person name="Li Y."/>
            <person name="Guo B."/>
            <person name="Mustafa N.S."/>
            <person name="Li S."/>
            <person name="Yun Q."/>
            <person name="Keller S.R."/>
            <person name="Mao J."/>
            <person name="Zhang R."/>
            <person name="Strauss S.H."/>
        </authorList>
    </citation>
    <scope>NUCLEOTIDE SEQUENCE</scope>
    <source>
        <strain evidence="2">GM15</strain>
        <tissue evidence="2">Leaf</tissue>
    </source>
</reference>
<proteinExistence type="predicted"/>
<evidence type="ECO:0000313" key="3">
    <source>
        <dbReference type="Proteomes" id="UP000886885"/>
    </source>
</evidence>
<evidence type="ECO:0000313" key="2">
    <source>
        <dbReference type="EMBL" id="KAG6743996.1"/>
    </source>
</evidence>
<dbReference type="AlphaFoldDB" id="A0A8X7Y429"/>
<organism evidence="2 3">
    <name type="scientific">Populus tomentosa</name>
    <name type="common">Chinese white poplar</name>
    <dbReference type="NCBI Taxonomy" id="118781"/>
    <lineage>
        <taxon>Eukaryota</taxon>
        <taxon>Viridiplantae</taxon>
        <taxon>Streptophyta</taxon>
        <taxon>Embryophyta</taxon>
        <taxon>Tracheophyta</taxon>
        <taxon>Spermatophyta</taxon>
        <taxon>Magnoliopsida</taxon>
        <taxon>eudicotyledons</taxon>
        <taxon>Gunneridae</taxon>
        <taxon>Pentapetalae</taxon>
        <taxon>rosids</taxon>
        <taxon>fabids</taxon>
        <taxon>Malpighiales</taxon>
        <taxon>Salicaceae</taxon>
        <taxon>Saliceae</taxon>
        <taxon>Populus</taxon>
    </lineage>
</organism>
<protein>
    <submittedName>
        <fullName evidence="2">Uncharacterized protein</fullName>
    </submittedName>
</protein>
<accession>A0A8X7Y429</accession>
<dbReference type="OrthoDB" id="5970at2759"/>
<gene>
    <name evidence="2" type="ORF">POTOM_052700</name>
</gene>
<feature type="region of interest" description="Disordered" evidence="1">
    <location>
        <begin position="1"/>
        <end position="28"/>
    </location>
</feature>
<comment type="caution">
    <text evidence="2">The sequence shown here is derived from an EMBL/GenBank/DDBJ whole genome shotgun (WGS) entry which is preliminary data.</text>
</comment>
<dbReference type="Proteomes" id="UP000886885">
    <property type="component" value="Chromosome 16D"/>
</dbReference>
<name>A0A8X7Y429_POPTO</name>
<keyword evidence="3" id="KW-1185">Reference proteome</keyword>